<organism evidence="2 3">
    <name type="scientific">Aureispira anguillae</name>
    <dbReference type="NCBI Taxonomy" id="2864201"/>
    <lineage>
        <taxon>Bacteria</taxon>
        <taxon>Pseudomonadati</taxon>
        <taxon>Bacteroidota</taxon>
        <taxon>Saprospiria</taxon>
        <taxon>Saprospirales</taxon>
        <taxon>Saprospiraceae</taxon>
        <taxon>Aureispira</taxon>
    </lineage>
</organism>
<proteinExistence type="predicted"/>
<dbReference type="Proteomes" id="UP001060919">
    <property type="component" value="Chromosome"/>
</dbReference>
<feature type="region of interest" description="Disordered" evidence="1">
    <location>
        <begin position="349"/>
        <end position="371"/>
    </location>
</feature>
<dbReference type="InterPro" id="IPR022385">
    <property type="entry name" value="Rhs_assc_core"/>
</dbReference>
<dbReference type="KEGG" id="aup:AsAng_0026680"/>
<dbReference type="EMBL" id="AP026867">
    <property type="protein sequence ID" value="BDS11953.1"/>
    <property type="molecule type" value="Genomic_DNA"/>
</dbReference>
<dbReference type="RefSeq" id="WP_264793083.1">
    <property type="nucleotide sequence ID" value="NZ_AP026867.1"/>
</dbReference>
<gene>
    <name evidence="2" type="ORF">AsAng_0026680</name>
</gene>
<dbReference type="NCBIfam" id="TIGR03696">
    <property type="entry name" value="Rhs_assc_core"/>
    <property type="match status" value="1"/>
</dbReference>
<accession>A0A915YF32</accession>
<dbReference type="InterPro" id="IPR050708">
    <property type="entry name" value="T6SS_VgrG/RHS"/>
</dbReference>
<dbReference type="AlphaFoldDB" id="A0A915YF32"/>
<name>A0A915YF32_9BACT</name>
<dbReference type="PANTHER" id="PTHR32305">
    <property type="match status" value="1"/>
</dbReference>
<evidence type="ECO:0000313" key="2">
    <source>
        <dbReference type="EMBL" id="BDS11953.1"/>
    </source>
</evidence>
<protein>
    <submittedName>
        <fullName evidence="2">RHS repeat-associated core domain-containing protein</fullName>
    </submittedName>
</protein>
<dbReference type="PANTHER" id="PTHR32305:SF15">
    <property type="entry name" value="PROTEIN RHSA-RELATED"/>
    <property type="match status" value="1"/>
</dbReference>
<dbReference type="Gene3D" id="2.180.10.10">
    <property type="entry name" value="RHS repeat-associated core"/>
    <property type="match status" value="1"/>
</dbReference>
<evidence type="ECO:0000313" key="3">
    <source>
        <dbReference type="Proteomes" id="UP001060919"/>
    </source>
</evidence>
<evidence type="ECO:0000256" key="1">
    <source>
        <dbReference type="SAM" id="MobiDB-lite"/>
    </source>
</evidence>
<keyword evidence="3" id="KW-1185">Reference proteome</keyword>
<sequence>MKIIVIQQFTSPVLELCIVELKGTGDKAYYSYDGSGQRVRKVVVKSGKKTERLYLGGLERYREYSASGTVKLERWTLQVDDIAQVDTLTVNNSVTVATPIPLVRYQYRDHLGSATLETNEDGVVISYEEYHPYGTSAYRTAKSGTDLSLKRYRFTNKERDDETGLYYFGVRYYAAWLGRWTSSDPGGFVDGLNLYQYAQNNPVRLMDERGFKAEPPPDDLVDRGETDGAEPEYAVDRGEFKDVEGGLVLLGDDKKGEGYYYATDGRFLGQRGSSTNVYVVDTDEESLESYQKQYGYGRLNLESSQLMNSEGEAMTHEQFITRIFYNWGEGQNSPPKYYAHAMINRGESRGGEDEIYSSRSKHKMIDGRESDTKKEVNKNYLKFKKYKDSGFTFDKTWSEEDKRRLKGMYSAHLAASAGLSTDPVKGHDYWLGGWRYIDKARKRNTSTENVLVVLVYRGSDSSNYKKHLLTRKNFSVNIFYHYGKPASGSLGIADVVIYDKDGNQLEKTSINSKTKLSSWRIPPKKAKK</sequence>
<reference evidence="2" key="1">
    <citation type="submission" date="2022-09" db="EMBL/GenBank/DDBJ databases">
        <title>Aureispira anguillicida sp. nov., isolated from Leptocephalus of Japanese eel Anguilla japonica.</title>
        <authorList>
            <person name="Yuasa K."/>
            <person name="Mekata T."/>
            <person name="Ikunari K."/>
        </authorList>
    </citation>
    <scope>NUCLEOTIDE SEQUENCE</scope>
    <source>
        <strain evidence="2">EL160426</strain>
    </source>
</reference>